<dbReference type="GO" id="GO:0009279">
    <property type="term" value="C:cell outer membrane"/>
    <property type="evidence" value="ECO:0007669"/>
    <property type="project" value="UniProtKB-SubCell"/>
</dbReference>
<keyword evidence="13 20" id="KW-0106">Calcium</keyword>
<dbReference type="GO" id="GO:0008970">
    <property type="term" value="F:phospholipase A1 activity"/>
    <property type="evidence" value="ECO:0007669"/>
    <property type="project" value="UniProtKB-EC"/>
</dbReference>
<evidence type="ECO:0000256" key="14">
    <source>
        <dbReference type="ARBA" id="ARBA00022963"/>
    </source>
</evidence>
<evidence type="ECO:0000256" key="4">
    <source>
        <dbReference type="ARBA" id="ARBA00010525"/>
    </source>
</evidence>
<evidence type="ECO:0000256" key="2">
    <source>
        <dbReference type="ARBA" id="ARBA00001604"/>
    </source>
</evidence>
<comment type="catalytic activity">
    <reaction evidence="2">
        <text>a 1,2-diacyl-sn-glycero-3-phosphocholine + H2O = a 1-acyl-sn-glycero-3-phosphocholine + a fatty acid + H(+)</text>
        <dbReference type="Rhea" id="RHEA:15801"/>
        <dbReference type="ChEBI" id="CHEBI:15377"/>
        <dbReference type="ChEBI" id="CHEBI:15378"/>
        <dbReference type="ChEBI" id="CHEBI:28868"/>
        <dbReference type="ChEBI" id="CHEBI:57643"/>
        <dbReference type="ChEBI" id="CHEBI:58168"/>
        <dbReference type="EC" id="3.1.1.4"/>
    </reaction>
</comment>
<dbReference type="InterPro" id="IPR036541">
    <property type="entry name" value="PLipase_A1_sf"/>
</dbReference>
<keyword evidence="12" id="KW-0378">Hydrolase</keyword>
<dbReference type="Gene3D" id="2.40.230.10">
    <property type="entry name" value="Phospholipase A1"/>
    <property type="match status" value="1"/>
</dbReference>
<dbReference type="GO" id="GO:0004623">
    <property type="term" value="F:phospholipase A2 activity"/>
    <property type="evidence" value="ECO:0007669"/>
    <property type="project" value="UniProtKB-EC"/>
</dbReference>
<dbReference type="GO" id="GO:0046872">
    <property type="term" value="F:metal ion binding"/>
    <property type="evidence" value="ECO:0007669"/>
    <property type="project" value="UniProtKB-KW"/>
</dbReference>
<gene>
    <name evidence="21" type="ORF">KL86DYS1_20351</name>
</gene>
<dbReference type="AlphaFoldDB" id="A0A212JNK1"/>
<feature type="binding site" description="in dimeric form" evidence="20">
    <location>
        <position position="180"/>
    </location>
    <ligand>
        <name>Ca(2+)</name>
        <dbReference type="ChEBI" id="CHEBI:29108"/>
        <label>1</label>
    </ligand>
</feature>
<evidence type="ECO:0000256" key="20">
    <source>
        <dbReference type="PIRSR" id="PIRSR603187-2"/>
    </source>
</evidence>
<dbReference type="Pfam" id="PF02253">
    <property type="entry name" value="PLA1"/>
    <property type="match status" value="1"/>
</dbReference>
<feature type="binding site" description="in dimeric form" evidence="20">
    <location>
        <position position="185"/>
    </location>
    <ligand>
        <name>Ca(2+)</name>
        <dbReference type="ChEBI" id="CHEBI:29108"/>
        <label>1</label>
    </ligand>
</feature>
<dbReference type="SUPFAM" id="SSF56931">
    <property type="entry name" value="Outer membrane phospholipase A (OMPLA)"/>
    <property type="match status" value="1"/>
</dbReference>
<reference evidence="21" key="1">
    <citation type="submission" date="2016-04" db="EMBL/GenBank/DDBJ databases">
        <authorList>
            <person name="Evans L.H."/>
            <person name="Alamgir A."/>
            <person name="Owens N."/>
            <person name="Weber N.D."/>
            <person name="Virtaneva K."/>
            <person name="Barbian K."/>
            <person name="Babar A."/>
            <person name="Rosenke K."/>
        </authorList>
    </citation>
    <scope>NUCLEOTIDE SEQUENCE</scope>
    <source>
        <strain evidence="21">86-1</strain>
    </source>
</reference>
<feature type="binding site" description="in dimeric form" evidence="20">
    <location>
        <position position="141"/>
    </location>
    <ligand>
        <name>Ca(2+)</name>
        <dbReference type="ChEBI" id="CHEBI:29108"/>
        <label>1</label>
    </ligand>
</feature>
<sequence>MSILRLFTGSIKFIIANSMNKFIKYILIFLLFPFTLFGQTQDSTAILNKEDNLADLFKRVTIYRSEKEILDAIDKIPPFGIYKDNFFITGIPLNQKITNNTADAMFQISIRHRLTKSILPFGTFAYLTYTQKSFWNIYAESSPFRDTNYNPGVGLAKVILHKNRLLGVAFIQIKHESNGREKEESRSWNYLSLAAKYYINPQFNISGEFWLPYVDGDNNKDLLDYKGLGQINVSLTDARQKWWLEMQLNQRKGFGNINTIASIAFKVSKSSNQYLFLRFQDGYGDSLLDYNKYSMNVRIGMCIKPDFYSIY</sequence>
<evidence type="ECO:0000256" key="7">
    <source>
        <dbReference type="ARBA" id="ARBA00013278"/>
    </source>
</evidence>
<evidence type="ECO:0000256" key="8">
    <source>
        <dbReference type="ARBA" id="ARBA00022452"/>
    </source>
</evidence>
<comment type="catalytic activity">
    <reaction evidence="1">
        <text>a 1,2-diacyl-sn-glycero-3-phosphocholine + H2O = a 2-acyl-sn-glycero-3-phosphocholine + a fatty acid + H(+)</text>
        <dbReference type="Rhea" id="RHEA:18689"/>
        <dbReference type="ChEBI" id="CHEBI:15377"/>
        <dbReference type="ChEBI" id="CHEBI:15378"/>
        <dbReference type="ChEBI" id="CHEBI:28868"/>
        <dbReference type="ChEBI" id="CHEBI:57643"/>
        <dbReference type="ChEBI" id="CHEBI:57875"/>
        <dbReference type="EC" id="3.1.1.32"/>
    </reaction>
</comment>
<dbReference type="GO" id="GO:0016042">
    <property type="term" value="P:lipid catabolic process"/>
    <property type="evidence" value="ECO:0007669"/>
    <property type="project" value="UniProtKB-KW"/>
</dbReference>
<evidence type="ECO:0000256" key="17">
    <source>
        <dbReference type="ARBA" id="ARBA00023237"/>
    </source>
</evidence>
<evidence type="ECO:0000256" key="13">
    <source>
        <dbReference type="ARBA" id="ARBA00022837"/>
    </source>
</evidence>
<evidence type="ECO:0000256" key="9">
    <source>
        <dbReference type="ARBA" id="ARBA00022692"/>
    </source>
</evidence>
<evidence type="ECO:0000256" key="16">
    <source>
        <dbReference type="ARBA" id="ARBA00023136"/>
    </source>
</evidence>
<proteinExistence type="inferred from homology"/>
<keyword evidence="10 20" id="KW-0479">Metal-binding</keyword>
<comment type="subunit">
    <text evidence="5">Homodimer; dimerization is reversible, and the dimeric form is the active one.</text>
</comment>
<dbReference type="EC" id="3.1.1.32" evidence="6"/>
<organism evidence="21">
    <name type="scientific">uncultured Dysgonomonas sp</name>
    <dbReference type="NCBI Taxonomy" id="206096"/>
    <lineage>
        <taxon>Bacteria</taxon>
        <taxon>Pseudomonadati</taxon>
        <taxon>Bacteroidota</taxon>
        <taxon>Bacteroidia</taxon>
        <taxon>Bacteroidales</taxon>
        <taxon>Dysgonomonadaceae</taxon>
        <taxon>Dysgonomonas</taxon>
        <taxon>environmental samples</taxon>
    </lineage>
</organism>
<feature type="active site" description="Proton acceptor" evidence="19">
    <location>
        <position position="175"/>
    </location>
</feature>
<keyword evidence="14" id="KW-0442">Lipid degradation</keyword>
<dbReference type="EC" id="3.1.1.4" evidence="7"/>
<dbReference type="PANTHER" id="PTHR40457:SF1">
    <property type="entry name" value="PHOSPHOLIPASE A1"/>
    <property type="match status" value="1"/>
</dbReference>
<dbReference type="PRINTS" id="PR01486">
    <property type="entry name" value="PHPHLIPASEA1"/>
</dbReference>
<evidence type="ECO:0000313" key="21">
    <source>
        <dbReference type="EMBL" id="SBW01034.1"/>
    </source>
</evidence>
<evidence type="ECO:0000256" key="3">
    <source>
        <dbReference type="ARBA" id="ARBA00004571"/>
    </source>
</evidence>
<evidence type="ECO:0000256" key="10">
    <source>
        <dbReference type="ARBA" id="ARBA00022723"/>
    </source>
</evidence>
<evidence type="ECO:0000256" key="12">
    <source>
        <dbReference type="ARBA" id="ARBA00022801"/>
    </source>
</evidence>
<keyword evidence="16" id="KW-0472">Membrane</keyword>
<comment type="similarity">
    <text evidence="4">Belongs to the phospholipase A1 family.</text>
</comment>
<evidence type="ECO:0000256" key="6">
    <source>
        <dbReference type="ARBA" id="ARBA00013179"/>
    </source>
</evidence>
<protein>
    <recommendedName>
        <fullName evidence="18">Phosphatidylcholine 1-acylhydrolase</fullName>
        <ecNumber evidence="6">3.1.1.32</ecNumber>
        <ecNumber evidence="7">3.1.1.4</ecNumber>
    </recommendedName>
</protein>
<feature type="active site" description="Nucleophile" evidence="19">
    <location>
        <position position="177"/>
    </location>
</feature>
<comment type="subcellular location">
    <subcellularLocation>
        <location evidence="3">Cell outer membrane</location>
        <topology evidence="3">Multi-pass membrane protein</topology>
    </subcellularLocation>
</comment>
<keyword evidence="9" id="KW-0812">Transmembrane</keyword>
<dbReference type="InterPro" id="IPR003187">
    <property type="entry name" value="PLipase_A1"/>
</dbReference>
<accession>A0A212JNK1</accession>
<evidence type="ECO:0000256" key="18">
    <source>
        <dbReference type="ARBA" id="ARBA00032375"/>
    </source>
</evidence>
<name>A0A212JNK1_9BACT</name>
<keyword evidence="8" id="KW-1134">Transmembrane beta strand</keyword>
<keyword evidence="17" id="KW-0998">Cell outer membrane</keyword>
<evidence type="ECO:0000256" key="1">
    <source>
        <dbReference type="ARBA" id="ARBA00000111"/>
    </source>
</evidence>
<keyword evidence="11" id="KW-0732">Signal</keyword>
<comment type="cofactor">
    <cofactor evidence="20">
        <name>Ca(2+)</name>
        <dbReference type="ChEBI" id="CHEBI:29108"/>
    </cofactor>
    <text evidence="20">Binds 1 Ca(2+) ion per monomer.</text>
</comment>
<evidence type="ECO:0000256" key="19">
    <source>
        <dbReference type="PIRSR" id="PIRSR603187-1"/>
    </source>
</evidence>
<keyword evidence="15" id="KW-0443">Lipid metabolism</keyword>
<evidence type="ECO:0000256" key="5">
    <source>
        <dbReference type="ARBA" id="ARBA00011702"/>
    </source>
</evidence>
<dbReference type="PANTHER" id="PTHR40457">
    <property type="entry name" value="PHOSPHOLIPASE A1"/>
    <property type="match status" value="1"/>
</dbReference>
<evidence type="ECO:0000256" key="11">
    <source>
        <dbReference type="ARBA" id="ARBA00022729"/>
    </source>
</evidence>
<dbReference type="EMBL" id="FLUM01000002">
    <property type="protein sequence ID" value="SBW01034.1"/>
    <property type="molecule type" value="Genomic_DNA"/>
</dbReference>
<evidence type="ECO:0000256" key="15">
    <source>
        <dbReference type="ARBA" id="ARBA00023098"/>
    </source>
</evidence>